<feature type="domain" description="DNA polymerase II insertion" evidence="10">
    <location>
        <begin position="47"/>
        <end position="94"/>
    </location>
</feature>
<dbReference type="SUPFAM" id="SSF53098">
    <property type="entry name" value="Ribonuclease H-like"/>
    <property type="match status" value="1"/>
</dbReference>
<reference evidence="11 12" key="1">
    <citation type="submission" date="2024-04" db="EMBL/GenBank/DDBJ databases">
        <title>Draft genome sequence of Sessilibacter corallicola NBRC 116591.</title>
        <authorList>
            <person name="Miyakawa T."/>
            <person name="Kusuya Y."/>
            <person name="Miura T."/>
        </authorList>
    </citation>
    <scope>NUCLEOTIDE SEQUENCE [LARGE SCALE GENOMIC DNA]</scope>
    <source>
        <strain evidence="11 12">KU-00831-HH</strain>
    </source>
</reference>
<dbReference type="InterPro" id="IPR006133">
    <property type="entry name" value="DNA-dir_DNA_pol_B_exonuc"/>
</dbReference>
<dbReference type="InterPro" id="IPR023211">
    <property type="entry name" value="DNA_pol_palm_dom_sf"/>
</dbReference>
<dbReference type="InterPro" id="IPR050240">
    <property type="entry name" value="DNA_pol_type-B"/>
</dbReference>
<name>A0ABQ0AAS8_9GAMM</name>
<dbReference type="PANTHER" id="PTHR10322">
    <property type="entry name" value="DNA POLYMERASE CATALYTIC SUBUNIT"/>
    <property type="match status" value="1"/>
</dbReference>
<gene>
    <name evidence="11" type="ORF">NBRC116591_25670</name>
</gene>
<dbReference type="Gene3D" id="1.10.132.60">
    <property type="entry name" value="DNA polymerase family B, C-terminal domain"/>
    <property type="match status" value="1"/>
</dbReference>
<evidence type="ECO:0000256" key="3">
    <source>
        <dbReference type="ARBA" id="ARBA00022695"/>
    </source>
</evidence>
<keyword evidence="2 7" id="KW-0808">Transferase</keyword>
<evidence type="ECO:0000256" key="1">
    <source>
        <dbReference type="ARBA" id="ARBA00005755"/>
    </source>
</evidence>
<dbReference type="EMBL" id="BAABWN010000008">
    <property type="protein sequence ID" value="GAA6168756.1"/>
    <property type="molecule type" value="Genomic_DNA"/>
</dbReference>
<dbReference type="CDD" id="cd05784">
    <property type="entry name" value="DNA_polB_II_exo"/>
    <property type="match status" value="1"/>
</dbReference>
<evidence type="ECO:0000256" key="7">
    <source>
        <dbReference type="RuleBase" id="RU000442"/>
    </source>
</evidence>
<dbReference type="Pfam" id="PF21474">
    <property type="entry name" value="DNApolII_N"/>
    <property type="match status" value="1"/>
</dbReference>
<comment type="similarity">
    <text evidence="1 7">Belongs to the DNA polymerase type-B family.</text>
</comment>
<dbReference type="CDD" id="cd05537">
    <property type="entry name" value="POLBc_Pol_II"/>
    <property type="match status" value="1"/>
</dbReference>
<dbReference type="InterPro" id="IPR006172">
    <property type="entry name" value="DNA-dir_DNA_pol_B"/>
</dbReference>
<evidence type="ECO:0000313" key="11">
    <source>
        <dbReference type="EMBL" id="GAA6168756.1"/>
    </source>
</evidence>
<feature type="domain" description="DNA-directed DNA polymerase family B exonuclease" evidence="9">
    <location>
        <begin position="107"/>
        <end position="324"/>
    </location>
</feature>
<dbReference type="Pfam" id="PF22587">
    <property type="entry name" value="DNApolII_insertion"/>
    <property type="match status" value="1"/>
</dbReference>
<dbReference type="SMART" id="SM00486">
    <property type="entry name" value="POLBc"/>
    <property type="match status" value="1"/>
</dbReference>
<dbReference type="RefSeq" id="WP_353303502.1">
    <property type="nucleotide sequence ID" value="NZ_BAABWN010000008.1"/>
</dbReference>
<protein>
    <recommendedName>
        <fullName evidence="7">DNA polymerase</fullName>
        <ecNumber evidence="7">2.7.7.7</ecNumber>
    </recommendedName>
</protein>
<evidence type="ECO:0000256" key="6">
    <source>
        <dbReference type="ARBA" id="ARBA00049244"/>
    </source>
</evidence>
<dbReference type="PANTHER" id="PTHR10322:SF23">
    <property type="entry name" value="DNA POLYMERASE DELTA CATALYTIC SUBUNIT"/>
    <property type="match status" value="1"/>
</dbReference>
<comment type="catalytic activity">
    <reaction evidence="6 7">
        <text>DNA(n) + a 2'-deoxyribonucleoside 5'-triphosphate = DNA(n+1) + diphosphate</text>
        <dbReference type="Rhea" id="RHEA:22508"/>
        <dbReference type="Rhea" id="RHEA-COMP:17339"/>
        <dbReference type="Rhea" id="RHEA-COMP:17340"/>
        <dbReference type="ChEBI" id="CHEBI:33019"/>
        <dbReference type="ChEBI" id="CHEBI:61560"/>
        <dbReference type="ChEBI" id="CHEBI:173112"/>
        <dbReference type="EC" id="2.7.7.7"/>
    </reaction>
</comment>
<keyword evidence="12" id="KW-1185">Reference proteome</keyword>
<accession>A0ABQ0AAS8</accession>
<keyword evidence="4 7" id="KW-0239">DNA-directed DNA polymerase</keyword>
<dbReference type="InterPro" id="IPR055208">
    <property type="entry name" value="PolB_insertion"/>
</dbReference>
<dbReference type="SUPFAM" id="SSF56672">
    <property type="entry name" value="DNA/RNA polymerases"/>
    <property type="match status" value="1"/>
</dbReference>
<keyword evidence="5 7" id="KW-0238">DNA-binding</keyword>
<dbReference type="InterPro" id="IPR017964">
    <property type="entry name" value="DNA-dir_DNA_pol_B_CS"/>
</dbReference>
<dbReference type="InterPro" id="IPR006134">
    <property type="entry name" value="DNA-dir_DNA_pol_B_multi_dom"/>
</dbReference>
<evidence type="ECO:0000256" key="2">
    <source>
        <dbReference type="ARBA" id="ARBA00022679"/>
    </source>
</evidence>
<evidence type="ECO:0000313" key="12">
    <source>
        <dbReference type="Proteomes" id="UP001465153"/>
    </source>
</evidence>
<evidence type="ECO:0000259" key="8">
    <source>
        <dbReference type="Pfam" id="PF00136"/>
    </source>
</evidence>
<organism evidence="11 12">
    <name type="scientific">Sessilibacter corallicola</name>
    <dbReference type="NCBI Taxonomy" id="2904075"/>
    <lineage>
        <taxon>Bacteria</taxon>
        <taxon>Pseudomonadati</taxon>
        <taxon>Pseudomonadota</taxon>
        <taxon>Gammaproteobacteria</taxon>
        <taxon>Cellvibrionales</taxon>
        <taxon>Cellvibrionaceae</taxon>
        <taxon>Sessilibacter</taxon>
    </lineage>
</organism>
<evidence type="ECO:0000259" key="9">
    <source>
        <dbReference type="Pfam" id="PF03104"/>
    </source>
</evidence>
<dbReference type="InterPro" id="IPR043502">
    <property type="entry name" value="DNA/RNA_pol_sf"/>
</dbReference>
<dbReference type="PRINTS" id="PR00106">
    <property type="entry name" value="DNAPOLB"/>
</dbReference>
<dbReference type="InterPro" id="IPR036397">
    <property type="entry name" value="RNaseH_sf"/>
</dbReference>
<dbReference type="Gene3D" id="3.30.70.2250">
    <property type="match status" value="1"/>
</dbReference>
<evidence type="ECO:0000256" key="5">
    <source>
        <dbReference type="ARBA" id="ARBA00023125"/>
    </source>
</evidence>
<dbReference type="Gene3D" id="2.40.50.590">
    <property type="match status" value="1"/>
</dbReference>
<dbReference type="Proteomes" id="UP001465153">
    <property type="component" value="Unassembled WGS sequence"/>
</dbReference>
<dbReference type="Gene3D" id="3.90.1600.10">
    <property type="entry name" value="Palm domain of DNA polymerase"/>
    <property type="match status" value="2"/>
</dbReference>
<proteinExistence type="inferred from homology"/>
<keyword evidence="7" id="KW-0235">DNA replication</keyword>
<keyword evidence="3 7" id="KW-0548">Nucleotidyltransferase</keyword>
<dbReference type="PROSITE" id="PS00116">
    <property type="entry name" value="DNA_POLYMERASE_B"/>
    <property type="match status" value="1"/>
</dbReference>
<feature type="domain" description="DNA-directed DNA polymerase family B multifunctional" evidence="8">
    <location>
        <begin position="398"/>
        <end position="801"/>
    </location>
</feature>
<dbReference type="Pfam" id="PF03104">
    <property type="entry name" value="DNA_pol_B_exo1"/>
    <property type="match status" value="1"/>
</dbReference>
<dbReference type="Gene3D" id="3.30.420.10">
    <property type="entry name" value="Ribonuclease H-like superfamily/Ribonuclease H"/>
    <property type="match status" value="1"/>
</dbReference>
<dbReference type="NCBIfam" id="NF004421">
    <property type="entry name" value="PRK05762.1-2"/>
    <property type="match status" value="1"/>
</dbReference>
<comment type="caution">
    <text evidence="11">The sequence shown here is derived from an EMBL/GenBank/DDBJ whole genome shotgun (WGS) entry which is preliminary data.</text>
</comment>
<dbReference type="EC" id="2.7.7.7" evidence="7"/>
<dbReference type="Pfam" id="PF00136">
    <property type="entry name" value="DNA_pol_B"/>
    <property type="match status" value="1"/>
</dbReference>
<dbReference type="InterPro" id="IPR042087">
    <property type="entry name" value="DNA_pol_B_thumb"/>
</dbReference>
<evidence type="ECO:0000256" key="4">
    <source>
        <dbReference type="ARBA" id="ARBA00022932"/>
    </source>
</evidence>
<dbReference type="InterPro" id="IPR012337">
    <property type="entry name" value="RNaseH-like_sf"/>
</dbReference>
<evidence type="ECO:0000259" key="10">
    <source>
        <dbReference type="Pfam" id="PF22587"/>
    </source>
</evidence>
<sequence length="819" mass="93616">MSDNESCCGEGFILTRSWNDTDDGVSLELWLCTHNGPVQLTIENQDSVFFIAQTDIDRLQPLLGIKRGWSVKPLSLVNFENEPVAAVYFRSHKRSRDALHILRRHIRIWEADIRPPERYLMERFINAGVSFEYSLSQSKTKALGNATSGRLALNHPDSCPAYLSVKNPTLKPASATPVFKVISVDIETTMDAKTLFSIGVYGADVKKVFMSSDENRLEIVDDFELIYCASERECFIQFLDWLEIYDPDILIGWSFIGFDLWVLSQLSIKLDVPFTLGRNQAKPSWRIDPEENDKRYISIPGRIALDGIELLRTAFYTFASFSLEFVATELLGEGKLLKGSGRGSEITELFETDKLSLARYNLKDCELVWEIFEETKLLQFAAAKSRMTGMPLDRIGGSSASFEFAYLPRLHRKGYVAPNIAELKLDLLSPGGYVLDSEPGIYRNVLLLDFKSLYPSIIRTFKIDPYSFWYAEHKHLNDSEKVDGFNGAFFSREQSILPDLVAKLGSERDQAKKDNDKTLSFAIKIIMNSFYGVLGSPGCRFYDPRISSSITLRGHEIIQTTKRWIEESGKKVIYGDTDSVFVWLGDDIDEKEVPKIGLELAKSLNQQWQEEIKNQYQLTSFLEIQFESNFLQFFMPSVRGAEIGSKKRYAGVVKNGDKTEVIYRGLESVRSDWTPLAREFQQLLYSKVFFHEPFKEFVKQYAGDVYLGKRDNDLIYRKRLRRKLEEYDRTSPPHVQAARKLAEKGIVLRKGDWVDYVITVNGPEPVKGMSQLEISQQPYSAIDYDHYIDKQLAPVADSLLQFLDCSFAQITDRQLGLFA</sequence>